<keyword evidence="7" id="KW-1015">Disulfide bond</keyword>
<evidence type="ECO:0000256" key="2">
    <source>
        <dbReference type="ARBA" id="ARBA00022670"/>
    </source>
</evidence>
<feature type="domain" description="Peptidase S1" evidence="10">
    <location>
        <begin position="166"/>
        <end position="344"/>
    </location>
</feature>
<dbReference type="Gene3D" id="3.40.33.10">
    <property type="entry name" value="CAP"/>
    <property type="match status" value="1"/>
</dbReference>
<dbReference type="Pfam" id="PF00089">
    <property type="entry name" value="Trypsin"/>
    <property type="match status" value="1"/>
</dbReference>
<dbReference type="InterPro" id="IPR001316">
    <property type="entry name" value="Pept_S1A_streptogrisin"/>
</dbReference>
<feature type="domain" description="Peptidase S1A alpha-lytic prodomain" evidence="12">
    <location>
        <begin position="95"/>
        <end position="147"/>
    </location>
</feature>
<dbReference type="InterPro" id="IPR004236">
    <property type="entry name" value="Pept_S1_alpha_lytic"/>
</dbReference>
<dbReference type="InterPro" id="IPR018114">
    <property type="entry name" value="TRYPSIN_HIS"/>
</dbReference>
<comment type="caution">
    <text evidence="13">The sequence shown here is derived from an EMBL/GenBank/DDBJ whole genome shotgun (WGS) entry which is preliminary data.</text>
</comment>
<dbReference type="CDD" id="cd21112">
    <property type="entry name" value="alphaLP-like"/>
    <property type="match status" value="1"/>
</dbReference>
<evidence type="ECO:0000259" key="11">
    <source>
        <dbReference type="Pfam" id="PF00188"/>
    </source>
</evidence>
<evidence type="ECO:0000256" key="9">
    <source>
        <dbReference type="SAM" id="SignalP"/>
    </source>
</evidence>
<dbReference type="InterPro" id="IPR014044">
    <property type="entry name" value="CAP_dom"/>
</dbReference>
<dbReference type="SUPFAM" id="SSF55797">
    <property type="entry name" value="PR-1-like"/>
    <property type="match status" value="1"/>
</dbReference>
<sequence length="513" mass="52934">MLLKAAIGAAALSVAAGTVVALQPEADAIPAPSLLSAAQAKALAHRLEAKLGDEAAGAYYDPATRKLVVNVVDGADAVTVRKAGAVAKEVESTSEELARAKSSLDRTTRTPGTSWAVDPRTNKVLVTADSTVTGAEWRALKKRVGALGDRARIERVDGVFKPFVAGGDAITSGGSRCSAGFNARKGDEFFIVTAGHCTDKGATWNSGGSSRQRVGTAVESSFPGDDYAVIKYENPAVPHPAAVNLYDGRTQEIKSAGQAFVGQKVQRSGSTTGLHGGTVTGLNATVNYPQGRVHGLIRTNVCAEPGDSGGALFAGGVAVGLTSGGNGDCDNGGTTFFQPVTEVLEKFGLTVDLGTRAPADGGTDAPKPPASEKPAEPTPTPEPGTGNTVAQRVLGLVNAERAKAGCRPLTLDAKLTGAAQKYAETMGGRGVLSHTGPGGSTMASRINEAGYSWSALAENIARGQKTPEQVMNSWMNSPGHRANILNCAYQDIGIGMSEKPKGPWWVQNFGKRR</sequence>
<dbReference type="InterPro" id="IPR009003">
    <property type="entry name" value="Peptidase_S1_PA"/>
</dbReference>
<dbReference type="Pfam" id="PF02983">
    <property type="entry name" value="Pro_Al_protease"/>
    <property type="match status" value="1"/>
</dbReference>
<evidence type="ECO:0000259" key="12">
    <source>
        <dbReference type="Pfam" id="PF02983"/>
    </source>
</evidence>
<evidence type="ECO:0000256" key="4">
    <source>
        <dbReference type="ARBA" id="ARBA00022801"/>
    </source>
</evidence>
<feature type="domain" description="SCP" evidence="11">
    <location>
        <begin position="394"/>
        <end position="509"/>
    </location>
</feature>
<evidence type="ECO:0000256" key="7">
    <source>
        <dbReference type="ARBA" id="ARBA00023157"/>
    </source>
</evidence>
<proteinExistence type="inferred from homology"/>
<name>A0ABN3IQA4_9ACTN</name>
<dbReference type="PROSITE" id="PS00135">
    <property type="entry name" value="TRYPSIN_SER"/>
    <property type="match status" value="1"/>
</dbReference>
<dbReference type="Pfam" id="PF00188">
    <property type="entry name" value="CAP"/>
    <property type="match status" value="1"/>
</dbReference>
<evidence type="ECO:0000256" key="3">
    <source>
        <dbReference type="ARBA" id="ARBA00022729"/>
    </source>
</evidence>
<evidence type="ECO:0000256" key="5">
    <source>
        <dbReference type="ARBA" id="ARBA00022825"/>
    </source>
</evidence>
<dbReference type="Proteomes" id="UP001500058">
    <property type="component" value="Unassembled WGS sequence"/>
</dbReference>
<comment type="similarity">
    <text evidence="1">Belongs to the peptidase S1 family.</text>
</comment>
<dbReference type="Gene3D" id="2.40.10.10">
    <property type="entry name" value="Trypsin-like serine proteases"/>
    <property type="match status" value="2"/>
</dbReference>
<dbReference type="EMBL" id="BAAATJ010000025">
    <property type="protein sequence ID" value="GAA2411222.1"/>
    <property type="molecule type" value="Genomic_DNA"/>
</dbReference>
<dbReference type="InterPro" id="IPR035070">
    <property type="entry name" value="Streptogrisin_prodomain"/>
</dbReference>
<keyword evidence="5" id="KW-0720">Serine protease</keyword>
<dbReference type="PROSITE" id="PS00134">
    <property type="entry name" value="TRYPSIN_HIS"/>
    <property type="match status" value="1"/>
</dbReference>
<evidence type="ECO:0000256" key="1">
    <source>
        <dbReference type="ARBA" id="ARBA00007664"/>
    </source>
</evidence>
<dbReference type="InterPro" id="IPR033116">
    <property type="entry name" value="TRYPSIN_SER"/>
</dbReference>
<dbReference type="InterPro" id="IPR001254">
    <property type="entry name" value="Trypsin_dom"/>
</dbReference>
<dbReference type="SUPFAM" id="SSF50494">
    <property type="entry name" value="Trypsin-like serine proteases"/>
    <property type="match status" value="1"/>
</dbReference>
<evidence type="ECO:0008006" key="15">
    <source>
        <dbReference type="Google" id="ProtNLM"/>
    </source>
</evidence>
<feature type="chain" id="PRO_5046182503" description="Serine protease" evidence="9">
    <location>
        <begin position="22"/>
        <end position="513"/>
    </location>
</feature>
<dbReference type="InterPro" id="IPR035940">
    <property type="entry name" value="CAP_sf"/>
</dbReference>
<keyword evidence="2" id="KW-0645">Protease</keyword>
<keyword evidence="14" id="KW-1185">Reference proteome</keyword>
<gene>
    <name evidence="13" type="ORF">GCM10010420_45130</name>
</gene>
<evidence type="ECO:0000256" key="6">
    <source>
        <dbReference type="ARBA" id="ARBA00023145"/>
    </source>
</evidence>
<keyword evidence="6" id="KW-0865">Zymogen</keyword>
<dbReference type="Gene3D" id="3.30.300.50">
    <property type="match status" value="1"/>
</dbReference>
<reference evidence="13 14" key="1">
    <citation type="journal article" date="2019" name="Int. J. Syst. Evol. Microbiol.">
        <title>The Global Catalogue of Microorganisms (GCM) 10K type strain sequencing project: providing services to taxonomists for standard genome sequencing and annotation.</title>
        <authorList>
            <consortium name="The Broad Institute Genomics Platform"/>
            <consortium name="The Broad Institute Genome Sequencing Center for Infectious Disease"/>
            <person name="Wu L."/>
            <person name="Ma J."/>
        </authorList>
    </citation>
    <scope>NUCLEOTIDE SEQUENCE [LARGE SCALE GENOMIC DNA]</scope>
    <source>
        <strain evidence="13 14">JCM 6921</strain>
    </source>
</reference>
<evidence type="ECO:0000313" key="14">
    <source>
        <dbReference type="Proteomes" id="UP001500058"/>
    </source>
</evidence>
<evidence type="ECO:0000313" key="13">
    <source>
        <dbReference type="EMBL" id="GAA2411222.1"/>
    </source>
</evidence>
<feature type="signal peptide" evidence="9">
    <location>
        <begin position="1"/>
        <end position="21"/>
    </location>
</feature>
<organism evidence="13 14">
    <name type="scientific">Streptomyces glaucosporus</name>
    <dbReference type="NCBI Taxonomy" id="284044"/>
    <lineage>
        <taxon>Bacteria</taxon>
        <taxon>Bacillati</taxon>
        <taxon>Actinomycetota</taxon>
        <taxon>Actinomycetes</taxon>
        <taxon>Kitasatosporales</taxon>
        <taxon>Streptomycetaceae</taxon>
        <taxon>Streptomyces</taxon>
    </lineage>
</organism>
<dbReference type="PANTHER" id="PTHR31157">
    <property type="entry name" value="SCP DOMAIN-CONTAINING PROTEIN"/>
    <property type="match status" value="1"/>
</dbReference>
<dbReference type="CDD" id="cd05379">
    <property type="entry name" value="CAP_bacterial"/>
    <property type="match status" value="1"/>
</dbReference>
<dbReference type="PANTHER" id="PTHR31157:SF1">
    <property type="entry name" value="SCP DOMAIN-CONTAINING PROTEIN"/>
    <property type="match status" value="1"/>
</dbReference>
<evidence type="ECO:0000259" key="10">
    <source>
        <dbReference type="Pfam" id="PF00089"/>
    </source>
</evidence>
<keyword evidence="3 9" id="KW-0732">Signal</keyword>
<evidence type="ECO:0000256" key="8">
    <source>
        <dbReference type="SAM" id="MobiDB-lite"/>
    </source>
</evidence>
<dbReference type="PRINTS" id="PR00861">
    <property type="entry name" value="ALYTICPTASE"/>
</dbReference>
<dbReference type="InterPro" id="IPR043504">
    <property type="entry name" value="Peptidase_S1_PA_chymotrypsin"/>
</dbReference>
<feature type="compositionally biased region" description="Pro residues" evidence="8">
    <location>
        <begin position="366"/>
        <end position="382"/>
    </location>
</feature>
<protein>
    <recommendedName>
        <fullName evidence="15">Serine protease</fullName>
    </recommendedName>
</protein>
<feature type="region of interest" description="Disordered" evidence="8">
    <location>
        <begin position="353"/>
        <end position="388"/>
    </location>
</feature>
<keyword evidence="4" id="KW-0378">Hydrolase</keyword>
<accession>A0ABN3IQA4</accession>